<feature type="region of interest" description="Disordered" evidence="1">
    <location>
        <begin position="1"/>
        <end position="120"/>
    </location>
</feature>
<evidence type="ECO:0000313" key="2">
    <source>
        <dbReference type="EMBL" id="KAG7487421.1"/>
    </source>
</evidence>
<name>A0A9D3QBH4_MEGAT</name>
<sequence>MELCEEDSYEDILSSPPRMQQADFPKNKSPERKRKREEDSEEGEDSEDEEEEDSEEEKEDSEGEEDSGDDEGTEEEDNKNTQLTHEQLNLNLPHLNPDLAEGPADVTSVCQSTNRPRPKP</sequence>
<dbReference type="Proteomes" id="UP001046870">
    <property type="component" value="Chromosome 2"/>
</dbReference>
<evidence type="ECO:0000313" key="3">
    <source>
        <dbReference type="Proteomes" id="UP001046870"/>
    </source>
</evidence>
<feature type="compositionally biased region" description="Acidic residues" evidence="1">
    <location>
        <begin position="39"/>
        <end position="77"/>
    </location>
</feature>
<gene>
    <name evidence="2" type="ORF">MATL_G00023150</name>
</gene>
<dbReference type="AlphaFoldDB" id="A0A9D3QBH4"/>
<feature type="compositionally biased region" description="Low complexity" evidence="1">
    <location>
        <begin position="88"/>
        <end position="99"/>
    </location>
</feature>
<dbReference type="EMBL" id="JAFDVH010000002">
    <property type="protein sequence ID" value="KAG7487421.1"/>
    <property type="molecule type" value="Genomic_DNA"/>
</dbReference>
<comment type="caution">
    <text evidence="2">The sequence shown here is derived from an EMBL/GenBank/DDBJ whole genome shotgun (WGS) entry which is preliminary data.</text>
</comment>
<feature type="compositionally biased region" description="Polar residues" evidence="1">
    <location>
        <begin position="108"/>
        <end position="120"/>
    </location>
</feature>
<keyword evidence="3" id="KW-1185">Reference proteome</keyword>
<accession>A0A9D3QBH4</accession>
<feature type="compositionally biased region" description="Acidic residues" evidence="1">
    <location>
        <begin position="1"/>
        <end position="10"/>
    </location>
</feature>
<reference evidence="2" key="1">
    <citation type="submission" date="2021-01" db="EMBL/GenBank/DDBJ databases">
        <authorList>
            <person name="Zahm M."/>
            <person name="Roques C."/>
            <person name="Cabau C."/>
            <person name="Klopp C."/>
            <person name="Donnadieu C."/>
            <person name="Jouanno E."/>
            <person name="Lampietro C."/>
            <person name="Louis A."/>
            <person name="Herpin A."/>
            <person name="Echchiki A."/>
            <person name="Berthelot C."/>
            <person name="Parey E."/>
            <person name="Roest-Crollius H."/>
            <person name="Braasch I."/>
            <person name="Postlethwait J."/>
            <person name="Bobe J."/>
            <person name="Montfort J."/>
            <person name="Bouchez O."/>
            <person name="Begum T."/>
            <person name="Mejri S."/>
            <person name="Adams A."/>
            <person name="Chen W.-J."/>
            <person name="Guiguen Y."/>
        </authorList>
    </citation>
    <scope>NUCLEOTIDE SEQUENCE</scope>
    <source>
        <strain evidence="2">YG-15Mar2019-1</strain>
        <tissue evidence="2">Brain</tissue>
    </source>
</reference>
<evidence type="ECO:0000256" key="1">
    <source>
        <dbReference type="SAM" id="MobiDB-lite"/>
    </source>
</evidence>
<organism evidence="2 3">
    <name type="scientific">Megalops atlanticus</name>
    <name type="common">Tarpon</name>
    <name type="synonym">Clupea gigantea</name>
    <dbReference type="NCBI Taxonomy" id="7932"/>
    <lineage>
        <taxon>Eukaryota</taxon>
        <taxon>Metazoa</taxon>
        <taxon>Chordata</taxon>
        <taxon>Craniata</taxon>
        <taxon>Vertebrata</taxon>
        <taxon>Euteleostomi</taxon>
        <taxon>Actinopterygii</taxon>
        <taxon>Neopterygii</taxon>
        <taxon>Teleostei</taxon>
        <taxon>Elopiformes</taxon>
        <taxon>Megalopidae</taxon>
        <taxon>Megalops</taxon>
    </lineage>
</organism>
<proteinExistence type="predicted"/>
<protein>
    <submittedName>
        <fullName evidence="2">Uncharacterized protein</fullName>
    </submittedName>
</protein>